<gene>
    <name evidence="2" type="ORF">BT67DRAFT_131100</name>
</gene>
<feature type="compositionally biased region" description="Basic residues" evidence="1">
    <location>
        <begin position="173"/>
        <end position="184"/>
    </location>
</feature>
<dbReference type="Proteomes" id="UP001304895">
    <property type="component" value="Unassembled WGS sequence"/>
</dbReference>
<comment type="caution">
    <text evidence="2">The sequence shown here is derived from an EMBL/GenBank/DDBJ whole genome shotgun (WGS) entry which is preliminary data.</text>
</comment>
<accession>A0AAN6ZH01</accession>
<organism evidence="2 3">
    <name type="scientific">Trichocladium antarcticum</name>
    <dbReference type="NCBI Taxonomy" id="1450529"/>
    <lineage>
        <taxon>Eukaryota</taxon>
        <taxon>Fungi</taxon>
        <taxon>Dikarya</taxon>
        <taxon>Ascomycota</taxon>
        <taxon>Pezizomycotina</taxon>
        <taxon>Sordariomycetes</taxon>
        <taxon>Sordariomycetidae</taxon>
        <taxon>Sordariales</taxon>
        <taxon>Chaetomiaceae</taxon>
        <taxon>Trichocladium</taxon>
    </lineage>
</organism>
<evidence type="ECO:0000256" key="1">
    <source>
        <dbReference type="SAM" id="MobiDB-lite"/>
    </source>
</evidence>
<name>A0AAN6ZH01_9PEZI</name>
<keyword evidence="3" id="KW-1185">Reference proteome</keyword>
<reference evidence="2" key="2">
    <citation type="submission" date="2023-05" db="EMBL/GenBank/DDBJ databases">
        <authorList>
            <consortium name="Lawrence Berkeley National Laboratory"/>
            <person name="Steindorff A."/>
            <person name="Hensen N."/>
            <person name="Bonometti L."/>
            <person name="Westerberg I."/>
            <person name="Brannstrom I.O."/>
            <person name="Guillou S."/>
            <person name="Cros-Aarteil S."/>
            <person name="Calhoun S."/>
            <person name="Haridas S."/>
            <person name="Kuo A."/>
            <person name="Mondo S."/>
            <person name="Pangilinan J."/>
            <person name="Riley R."/>
            <person name="Labutti K."/>
            <person name="Andreopoulos B."/>
            <person name="Lipzen A."/>
            <person name="Chen C."/>
            <person name="Yanf M."/>
            <person name="Daum C."/>
            <person name="Ng V."/>
            <person name="Clum A."/>
            <person name="Ohm R."/>
            <person name="Martin F."/>
            <person name="Silar P."/>
            <person name="Natvig D."/>
            <person name="Lalanne C."/>
            <person name="Gautier V."/>
            <person name="Ament-Velasquez S.L."/>
            <person name="Kruys A."/>
            <person name="Hutchinson M.I."/>
            <person name="Powell A.J."/>
            <person name="Barry K."/>
            <person name="Miller A.N."/>
            <person name="Grigoriev I.V."/>
            <person name="Debuchy R."/>
            <person name="Gladieux P."/>
            <person name="Thoren M.H."/>
            <person name="Johannesson H."/>
        </authorList>
    </citation>
    <scope>NUCLEOTIDE SEQUENCE</scope>
    <source>
        <strain evidence="2">CBS 123565</strain>
    </source>
</reference>
<protein>
    <submittedName>
        <fullName evidence="2">Uncharacterized protein</fullName>
    </submittedName>
</protein>
<evidence type="ECO:0000313" key="2">
    <source>
        <dbReference type="EMBL" id="KAK4138082.1"/>
    </source>
</evidence>
<proteinExistence type="predicted"/>
<sequence>MPSVVSPIPCTRLCRLGLSPTSNEPTATCSYTASAEGESPADIVKRQSDVLQVPLRTAKVRRCTRHMALLPMRSRLGACQDMQSINRHNRRPRGLPGRGWAVDLGFFRSGDRDPEGAMWGGEIREGEIGREARYGQQLVSRVSRVQAEIEHRRVGGGAQDLARPPSVSQTAHRCFRPRRCSRGTRPRETSNQHGAEPLCSSRSWSPGARTVARPSDRR</sequence>
<dbReference type="AlphaFoldDB" id="A0AAN6ZH01"/>
<reference evidence="2" key="1">
    <citation type="journal article" date="2023" name="Mol. Phylogenet. Evol.">
        <title>Genome-scale phylogeny and comparative genomics of the fungal order Sordariales.</title>
        <authorList>
            <person name="Hensen N."/>
            <person name="Bonometti L."/>
            <person name="Westerberg I."/>
            <person name="Brannstrom I.O."/>
            <person name="Guillou S."/>
            <person name="Cros-Aarteil S."/>
            <person name="Calhoun S."/>
            <person name="Haridas S."/>
            <person name="Kuo A."/>
            <person name="Mondo S."/>
            <person name="Pangilinan J."/>
            <person name="Riley R."/>
            <person name="LaButti K."/>
            <person name="Andreopoulos B."/>
            <person name="Lipzen A."/>
            <person name="Chen C."/>
            <person name="Yan M."/>
            <person name="Daum C."/>
            <person name="Ng V."/>
            <person name="Clum A."/>
            <person name="Steindorff A."/>
            <person name="Ohm R.A."/>
            <person name="Martin F."/>
            <person name="Silar P."/>
            <person name="Natvig D.O."/>
            <person name="Lalanne C."/>
            <person name="Gautier V."/>
            <person name="Ament-Velasquez S.L."/>
            <person name="Kruys A."/>
            <person name="Hutchinson M.I."/>
            <person name="Powell A.J."/>
            <person name="Barry K."/>
            <person name="Miller A.N."/>
            <person name="Grigoriev I.V."/>
            <person name="Debuchy R."/>
            <person name="Gladieux P."/>
            <person name="Hiltunen Thoren M."/>
            <person name="Johannesson H."/>
        </authorList>
    </citation>
    <scope>NUCLEOTIDE SEQUENCE</scope>
    <source>
        <strain evidence="2">CBS 123565</strain>
    </source>
</reference>
<feature type="region of interest" description="Disordered" evidence="1">
    <location>
        <begin position="155"/>
        <end position="218"/>
    </location>
</feature>
<evidence type="ECO:0000313" key="3">
    <source>
        <dbReference type="Proteomes" id="UP001304895"/>
    </source>
</evidence>
<dbReference type="EMBL" id="MU853402">
    <property type="protein sequence ID" value="KAK4138082.1"/>
    <property type="molecule type" value="Genomic_DNA"/>
</dbReference>